<keyword evidence="6 10" id="KW-0698">rRNA processing</keyword>
<evidence type="ECO:0000259" key="12">
    <source>
        <dbReference type="SMART" id="SM01036"/>
    </source>
</evidence>
<feature type="compositionally biased region" description="Low complexity" evidence="11">
    <location>
        <begin position="916"/>
        <end position="929"/>
    </location>
</feature>
<dbReference type="InterPro" id="IPR056473">
    <property type="entry name" value="HEAT_Utp10/HEAT1"/>
</dbReference>
<dbReference type="PANTHER" id="PTHR13457">
    <property type="entry name" value="BAP28"/>
    <property type="match status" value="1"/>
</dbReference>
<dbReference type="SUPFAM" id="SSF48371">
    <property type="entry name" value="ARM repeat"/>
    <property type="match status" value="2"/>
</dbReference>
<dbReference type="InterPro" id="IPR012954">
    <property type="entry name" value="BP28_C_dom"/>
</dbReference>
<dbReference type="RefSeq" id="XP_040711764.1">
    <property type="nucleotide sequence ID" value="XM_040864324.1"/>
</dbReference>
<dbReference type="GO" id="GO:0000462">
    <property type="term" value="P:maturation of SSU-rRNA from tricistronic rRNA transcript (SSU-rRNA, 5.8S rRNA, LSU-rRNA)"/>
    <property type="evidence" value="ECO:0007669"/>
    <property type="project" value="TreeGrafter"/>
</dbReference>
<dbReference type="STRING" id="1141098.A0A1Y2DIL6"/>
<comment type="similarity">
    <text evidence="2 10">Belongs to the HEATR1/UTP10 family.</text>
</comment>
<evidence type="ECO:0000256" key="10">
    <source>
        <dbReference type="RuleBase" id="RU367065"/>
    </source>
</evidence>
<sequence length="1837" mass="202926">MTTALAAQLAQINSNIKEAVDLKAQKAAHSKSLIFEPRIAATQNFQTLYSICREGFDDLCRLDAHFVSFGTTIFSEQSRDEDRSQMTQDENAELDKKIESFLRLVGSRLRLSPAIKALEWLIRRFRIHQYNTAMLIATFLPYHSLPAFTTLLDILPSTLPAEFRFLDPYKRSLTQPPRSVLVHRATHHPEFMSVISQYTLQSCRSQQHYPVLISFWASIMLEAVTGMLDMMRSGRRSVQKSNDQALLHQIGPVLSEALVMDKVSDLQIAAYMITVAYVSHGDLDDAVITALMDQVVEGWTPSTVRPGLVCLSILAHHRSAKQTSRKTTKALLKISGLSDMLVVIGKEHTVEKLAYGFCVALVDRLVRKGEANGLPIVESVISKQILSEQQLGFVVKSLILAAHKTEDDVDDEGRARKALASTIVRLSQAAGDTGRVFAKTIEDTGFDVEELEMKLGTAIRPKLIASQTQPEAMDEDLEIAITTEDFSSGFERLNNPPETHLDSCLSSSPPDIFTDLCSLYLTACNSPENLTAFETVASLQSSQATNGTFFFTFFMRIWCSPRYPALARRSALQMVKERLKSADCTTIDFQAMVPYCIAALSDPSKKVRRAAADLVAVIDALCEQHDGRTRITWGLEKLYNATESTERMSTETARKMLQNVVVPSLEECVLNADHIHAVVQNALNSSSRASVDGSGKDRKGHLSHGTRLSVFAFLAAHVIQTPLIIVKLRLLKAMNQVKGVSGTTRTELLLPLLQWWVSLPTETIDSICIAEDIEQSTMDEAVMDILLPNERAGLDFLLEVVQKPEMNSRPAFVRAAFGRIKKMWSSMKLDAKHNVAEKLLELTLEDPSGDVSAVSAEAADLLKNVELTTDILLVFLESLESAAKLAVEFPSTKRRRLSSSENMQTDLPPSKRRRSSSSASKPTESLSPSHKQNRTSSLEVDGPVATQLPLKVIQALKQVTFILQIVEGSEPAKHPQLLNALFNTLSELQHFRALLGSEHGYLQKLVLDSLLAMMPAYENDKSLKIDGSGGYGDLLVTCIQKSSSPAVQKTALLLVARLANVAPDLVLNSVMPIFTFMGSSVLRQSDDYSAHVINQTVEQVVPPLIASLRKGKRSPVAGASEILLSFVTAFEHIPSHRRLGLFVSLVKTAGAEDFLFALLAMLVNKYGFTGEVLRFAGEVFNYFEVEVQFQSLIKHVSLIGDIFQSKRTLSTVLLGAGEDNKQDPQKIALSQLNMLPHLLSSRKLTAHVSTLAERDDMDAAKIRELYASLLKDILSLAETLKPYKALHSRCGDAVSKMLNLLSIGEFIKSVETLLDRPDAVVRRKVLRALQDRIDQERQANAAARSALLAFLPQLTAIIRASDDMPYKHIAVECVDKIAEKFGKKDPEAVTAAAETIAGDQCLGQSDVRLRIMALCCLASLVDVLQDGIVQILPIAIPKCLAYMKESVENGSADAELPKASYALMTALAQHLPYMVSKSYLTQLLAISSASAEHNVAGEARIECLQSLAKQLDAKLMFSALEANWSIATESGFTATKEYLDILGVAIDKHTKLTIAKNGQLLSTIFRAAFDLRREQCTKSNESFTPGHLSRIEDTTNAVALRMIFKLNDASFRPIFSQLMDWAVALPESDSTGRNLRLLSVFNFLIAFFDSLKAAVTSYASYVIEAAVGVLRTANLRNQEQVELWKKVLHTLSKCFEHDNDDIKFWQAPAHFGAVAPALTAQFAHAAAGVDLYQDLFPAVVELAAAADSRDHWKELNGALLKHLRSEHAAVRLAAVKCEQALWERLGGADEWQDMLPETGPYLSELQEDDDEEVERETHRWIVVIEGKMGTQLDGMLQ</sequence>
<dbReference type="InterPro" id="IPR022125">
    <property type="entry name" value="U3snoRNP10_N"/>
</dbReference>
<evidence type="ECO:0000256" key="9">
    <source>
        <dbReference type="ARBA" id="ARBA00025076"/>
    </source>
</evidence>
<dbReference type="GO" id="GO:0032040">
    <property type="term" value="C:small-subunit processome"/>
    <property type="evidence" value="ECO:0007669"/>
    <property type="project" value="TreeGrafter"/>
</dbReference>
<dbReference type="GO" id="GO:0045943">
    <property type="term" value="P:positive regulation of transcription by RNA polymerase I"/>
    <property type="evidence" value="ECO:0007669"/>
    <property type="project" value="TreeGrafter"/>
</dbReference>
<dbReference type="InterPro" id="IPR016024">
    <property type="entry name" value="ARM-type_fold"/>
</dbReference>
<comment type="subcellular location">
    <subcellularLocation>
        <location evidence="1 10">Nucleus</location>
        <location evidence="1 10">Nucleolus</location>
    </subcellularLocation>
</comment>
<dbReference type="InterPro" id="IPR040191">
    <property type="entry name" value="UTP10"/>
</dbReference>
<keyword evidence="5 10" id="KW-0690">Ribosome biogenesis</keyword>
<evidence type="ECO:0000256" key="6">
    <source>
        <dbReference type="ARBA" id="ARBA00022552"/>
    </source>
</evidence>
<dbReference type="FunCoup" id="A0A1Y2DIL6">
    <property type="interactions" value="1079"/>
</dbReference>
<dbReference type="SMART" id="SM01036">
    <property type="entry name" value="BP28CT"/>
    <property type="match status" value="1"/>
</dbReference>
<dbReference type="Pfam" id="PF12397">
    <property type="entry name" value="U3snoRNP10"/>
    <property type="match status" value="1"/>
</dbReference>
<evidence type="ECO:0000256" key="2">
    <source>
        <dbReference type="ARBA" id="ARBA00010559"/>
    </source>
</evidence>
<dbReference type="EMBL" id="MCFJ01000014">
    <property type="protein sequence ID" value="ORY59070.1"/>
    <property type="molecule type" value="Genomic_DNA"/>
</dbReference>
<gene>
    <name evidence="13" type="ORF">BCR38DRAFT_488815</name>
</gene>
<keyword evidence="14" id="KW-1185">Reference proteome</keyword>
<dbReference type="InParanoid" id="A0A1Y2DIL6"/>
<dbReference type="PANTHER" id="PTHR13457:SF1">
    <property type="entry name" value="HEAT REPEAT-CONTAINING PROTEIN 1"/>
    <property type="match status" value="1"/>
</dbReference>
<feature type="region of interest" description="Disordered" evidence="11">
    <location>
        <begin position="894"/>
        <end position="940"/>
    </location>
</feature>
<evidence type="ECO:0000313" key="13">
    <source>
        <dbReference type="EMBL" id="ORY59070.1"/>
    </source>
</evidence>
<evidence type="ECO:0000256" key="8">
    <source>
        <dbReference type="ARBA" id="ARBA00023274"/>
    </source>
</evidence>
<dbReference type="Gene3D" id="1.25.10.10">
    <property type="entry name" value="Leucine-rich Repeat Variant"/>
    <property type="match status" value="2"/>
</dbReference>
<comment type="caution">
    <text evidence="13">The sequence shown here is derived from an EMBL/GenBank/DDBJ whole genome shotgun (WGS) entry which is preliminary data.</text>
</comment>
<dbReference type="Proteomes" id="UP000193689">
    <property type="component" value="Unassembled WGS sequence"/>
</dbReference>
<evidence type="ECO:0000256" key="3">
    <source>
        <dbReference type="ARBA" id="ARBA00011399"/>
    </source>
</evidence>
<evidence type="ECO:0000256" key="1">
    <source>
        <dbReference type="ARBA" id="ARBA00004604"/>
    </source>
</evidence>
<evidence type="ECO:0000256" key="11">
    <source>
        <dbReference type="SAM" id="MobiDB-lite"/>
    </source>
</evidence>
<dbReference type="InterPro" id="IPR011989">
    <property type="entry name" value="ARM-like"/>
</dbReference>
<proteinExistence type="inferred from homology"/>
<dbReference type="GeneID" id="63780536"/>
<reference evidence="13 14" key="1">
    <citation type="submission" date="2016-07" db="EMBL/GenBank/DDBJ databases">
        <title>Pervasive Adenine N6-methylation of Active Genes in Fungi.</title>
        <authorList>
            <consortium name="DOE Joint Genome Institute"/>
            <person name="Mondo S.J."/>
            <person name="Dannebaum R.O."/>
            <person name="Kuo R.C."/>
            <person name="Labutti K."/>
            <person name="Haridas S."/>
            <person name="Kuo A."/>
            <person name="Salamov A."/>
            <person name="Ahrendt S.R."/>
            <person name="Lipzen A."/>
            <person name="Sullivan W."/>
            <person name="Andreopoulos W.B."/>
            <person name="Clum A."/>
            <person name="Lindquist E."/>
            <person name="Daum C."/>
            <person name="Ramamoorthy G.K."/>
            <person name="Gryganskyi A."/>
            <person name="Culley D."/>
            <person name="Magnuson J.K."/>
            <person name="James T.Y."/>
            <person name="O'Malley M.A."/>
            <person name="Stajich J.E."/>
            <person name="Spatafora J.W."/>
            <person name="Visel A."/>
            <person name="Grigoriev I.V."/>
        </authorList>
    </citation>
    <scope>NUCLEOTIDE SEQUENCE [LARGE SCALE GENOMIC DNA]</scope>
    <source>
        <strain evidence="13 14">CBS 129021</strain>
    </source>
</reference>
<protein>
    <recommendedName>
        <fullName evidence="4 10">U3 small nucleolar RNA-associated protein 10</fullName>
    </recommendedName>
</protein>
<dbReference type="GO" id="GO:0030515">
    <property type="term" value="F:snoRNA binding"/>
    <property type="evidence" value="ECO:0007669"/>
    <property type="project" value="TreeGrafter"/>
</dbReference>
<feature type="domain" description="BP28 C-terminal" evidence="12">
    <location>
        <begin position="1551"/>
        <end position="1702"/>
    </location>
</feature>
<organism evidence="13 14">
    <name type="scientific">Pseudomassariella vexata</name>
    <dbReference type="NCBI Taxonomy" id="1141098"/>
    <lineage>
        <taxon>Eukaryota</taxon>
        <taxon>Fungi</taxon>
        <taxon>Dikarya</taxon>
        <taxon>Ascomycota</taxon>
        <taxon>Pezizomycotina</taxon>
        <taxon>Sordariomycetes</taxon>
        <taxon>Xylariomycetidae</taxon>
        <taxon>Amphisphaeriales</taxon>
        <taxon>Pseudomassariaceae</taxon>
        <taxon>Pseudomassariella</taxon>
    </lineage>
</organism>
<accession>A0A1Y2DIL6</accession>
<comment type="function">
    <text evidence="9">Involved in nucleolar processing of pre-18S ribosomal RNA. Involved in ribosome biosynthesis.</text>
</comment>
<comment type="subunit">
    <text evidence="3 10">Component of the ribosomal small subunit (SSU) processome.</text>
</comment>
<dbReference type="GO" id="GO:0034455">
    <property type="term" value="C:t-UTP complex"/>
    <property type="evidence" value="ECO:0007669"/>
    <property type="project" value="TreeGrafter"/>
</dbReference>
<dbReference type="OrthoDB" id="31183at2759"/>
<evidence type="ECO:0000256" key="5">
    <source>
        <dbReference type="ARBA" id="ARBA00022517"/>
    </source>
</evidence>
<evidence type="ECO:0000256" key="7">
    <source>
        <dbReference type="ARBA" id="ARBA00023242"/>
    </source>
</evidence>
<dbReference type="Pfam" id="PF08146">
    <property type="entry name" value="BP28CT"/>
    <property type="match status" value="1"/>
</dbReference>
<name>A0A1Y2DIL6_9PEZI</name>
<evidence type="ECO:0000313" key="14">
    <source>
        <dbReference type="Proteomes" id="UP000193689"/>
    </source>
</evidence>
<evidence type="ECO:0000256" key="4">
    <source>
        <dbReference type="ARBA" id="ARBA00015399"/>
    </source>
</evidence>
<keyword evidence="7 10" id="KW-0539">Nucleus</keyword>
<keyword evidence="8 10" id="KW-0687">Ribonucleoprotein</keyword>
<dbReference type="GO" id="GO:0030686">
    <property type="term" value="C:90S preribosome"/>
    <property type="evidence" value="ECO:0007669"/>
    <property type="project" value="TreeGrafter"/>
</dbReference>
<dbReference type="Pfam" id="PF23243">
    <property type="entry name" value="HEAT_HEATR1"/>
    <property type="match status" value="1"/>
</dbReference>